<comment type="caution">
    <text evidence="2">The sequence shown here is derived from an EMBL/GenBank/DDBJ whole genome shotgun (WGS) entry which is preliminary data.</text>
</comment>
<organism evidence="2 3">
    <name type="scientific">Juglans regia</name>
    <name type="common">English walnut</name>
    <dbReference type="NCBI Taxonomy" id="51240"/>
    <lineage>
        <taxon>Eukaryota</taxon>
        <taxon>Viridiplantae</taxon>
        <taxon>Streptophyta</taxon>
        <taxon>Embryophyta</taxon>
        <taxon>Tracheophyta</taxon>
        <taxon>Spermatophyta</taxon>
        <taxon>Magnoliopsida</taxon>
        <taxon>eudicotyledons</taxon>
        <taxon>Gunneridae</taxon>
        <taxon>Pentapetalae</taxon>
        <taxon>rosids</taxon>
        <taxon>fabids</taxon>
        <taxon>Fagales</taxon>
        <taxon>Juglandaceae</taxon>
        <taxon>Juglans</taxon>
    </lineage>
</organism>
<dbReference type="PANTHER" id="PTHR37610">
    <property type="entry name" value="CCHC-TYPE DOMAIN-CONTAINING PROTEIN"/>
    <property type="match status" value="1"/>
</dbReference>
<evidence type="ECO:0000313" key="3">
    <source>
        <dbReference type="Proteomes" id="UP000619265"/>
    </source>
</evidence>
<reference evidence="2" key="1">
    <citation type="submission" date="2015-10" db="EMBL/GenBank/DDBJ databases">
        <authorList>
            <person name="Martinez-Garcia P.J."/>
            <person name="Crepeau M.W."/>
            <person name="Puiu D."/>
            <person name="Gonzalez-Ibeas D."/>
            <person name="Whalen J."/>
            <person name="Stevens K."/>
            <person name="Paul R."/>
            <person name="Butterfield T."/>
            <person name="Britton M."/>
            <person name="Reagan R."/>
            <person name="Chakraborty S."/>
            <person name="Walawage S.L."/>
            <person name="Vasquez-Gross H.A."/>
            <person name="Cardeno C."/>
            <person name="Famula R."/>
            <person name="Pratt K."/>
            <person name="Kuruganti S."/>
            <person name="Aradhya M.K."/>
            <person name="Leslie C.A."/>
            <person name="Dandekar A.M."/>
            <person name="Salzberg S.L."/>
            <person name="Wegrzyn J.L."/>
            <person name="Langley C.H."/>
            <person name="Neale D.B."/>
        </authorList>
    </citation>
    <scope>NUCLEOTIDE SEQUENCE</scope>
    <source>
        <tissue evidence="2">Leaves</tissue>
    </source>
</reference>
<evidence type="ECO:0000313" key="2">
    <source>
        <dbReference type="EMBL" id="KAF5471830.1"/>
    </source>
</evidence>
<dbReference type="AlphaFoldDB" id="A0A834D0F2"/>
<name>A0A834D0F2_JUGRE</name>
<proteinExistence type="predicted"/>
<dbReference type="EMBL" id="LIHL02000004">
    <property type="protein sequence ID" value="KAF5471830.1"/>
    <property type="molecule type" value="Genomic_DNA"/>
</dbReference>
<gene>
    <name evidence="2" type="ORF">F2P56_008596</name>
</gene>
<reference evidence="2" key="2">
    <citation type="submission" date="2020-03" db="EMBL/GenBank/DDBJ databases">
        <title>Walnut 2.0.</title>
        <authorList>
            <person name="Marrano A."/>
            <person name="Britton M."/>
            <person name="Zimin A.V."/>
            <person name="Zaini P.A."/>
            <person name="Workman R."/>
            <person name="Puiu D."/>
            <person name="Bianco L."/>
            <person name="Allen B.J."/>
            <person name="Troggio M."/>
            <person name="Leslie C.A."/>
            <person name="Timp W."/>
            <person name="Dendekar A."/>
            <person name="Salzberg S.L."/>
            <person name="Neale D.B."/>
        </authorList>
    </citation>
    <scope>NUCLEOTIDE SEQUENCE</scope>
    <source>
        <tissue evidence="2">Leaves</tissue>
    </source>
</reference>
<feature type="domain" description="Retrotransposon Copia-like N-terminal" evidence="1">
    <location>
        <begin position="24"/>
        <end position="70"/>
    </location>
</feature>
<protein>
    <recommendedName>
        <fullName evidence="1">Retrotransposon Copia-like N-terminal domain-containing protein</fullName>
    </recommendedName>
</protein>
<dbReference type="PANTHER" id="PTHR37610:SF100">
    <property type="entry name" value="COPIA-LIKE POLYPROTEIN_RETROTRANSPOSON"/>
    <property type="match status" value="1"/>
</dbReference>
<accession>A0A834D0F2</accession>
<dbReference type="Pfam" id="PF14244">
    <property type="entry name" value="Retrotran_gag_3"/>
    <property type="match status" value="1"/>
</dbReference>
<evidence type="ECO:0000259" key="1">
    <source>
        <dbReference type="Pfam" id="PF14244"/>
    </source>
</evidence>
<dbReference type="Gramene" id="Jr04_04570_p1">
    <property type="protein sequence ID" value="cds.Jr04_04570_p1"/>
    <property type="gene ID" value="Jr04_04570"/>
</dbReference>
<sequence length="233" mass="26214">MAAEKPKSPFLDFNNILYPYRLDHGDNPSLHLVLDLLTAENYTTWSRAMCRAVHAKNKLGFINGTLLKPKATTDPLHDAWECCNDLVVSWLHNSINPTLKSGIALVDNAQQIWDELKDCFTQQNGYRIFQFKKALAGLQQENDPVNVYFGRFPVQIMLLDPLPPINKIFSMIQQQEMQHLMLSGLPSPDSMSKEVPIANHSVSNVQADCNHPSTMNGTNLCLTSFTPTFHSST</sequence>
<dbReference type="Proteomes" id="UP000619265">
    <property type="component" value="Unassembled WGS sequence"/>
</dbReference>
<dbReference type="InterPro" id="IPR029472">
    <property type="entry name" value="Copia-like_N"/>
</dbReference>